<sequence>MSTAQADDAEFMTADELFQRNPEQQALSQTLVDRVKNTATSNHAAWKDHSPLKVAIIYPGAQVSDYWRRNIQAFKARLDELGIRYDLTVSSTSPGKDESKAAEDFSSVLAQKPDYIITTLDSPAQKRMIEYVLVTGLSKIILQNITTPVRTWESRPPLLYVGFDHVTGTRLLADYFKQKFNSNASYGLLYWTPGVVSKDRGDSFISMMEATGRMKLLQSYYTDANRESARKATESLLQSSDAINFIYACTTDLALGAADAVSASNRKADILINGWGGGASELEAIQKGQLDVTVMRMNDDTGVAMAEAIAMDLANQPVPRIYSGEFRLVTRDTPADELKAYENYAFRYSGAP</sequence>
<feature type="domain" description="Periplasmic binding protein" evidence="4">
    <location>
        <begin position="55"/>
        <end position="310"/>
    </location>
</feature>
<evidence type="ECO:0000259" key="4">
    <source>
        <dbReference type="Pfam" id="PF13407"/>
    </source>
</evidence>
<dbReference type="Pfam" id="PF13407">
    <property type="entry name" value="Peripla_BP_4"/>
    <property type="match status" value="1"/>
</dbReference>
<protein>
    <recommendedName>
        <fullName evidence="4">Periplasmic binding protein domain-containing protein</fullName>
    </recommendedName>
</protein>
<dbReference type="PANTHER" id="PTHR46847">
    <property type="entry name" value="D-ALLOSE-BINDING PERIPLASMIC PROTEIN-RELATED"/>
    <property type="match status" value="1"/>
</dbReference>
<accession>A0ABX5LTY3</accession>
<comment type="subcellular location">
    <subcellularLocation>
        <location evidence="1">Cell envelope</location>
    </subcellularLocation>
</comment>
<organism evidence="5 6">
    <name type="scientific">Pokkaliibacter plantistimulans</name>
    <dbReference type="NCBI Taxonomy" id="1635171"/>
    <lineage>
        <taxon>Bacteria</taxon>
        <taxon>Pseudomonadati</taxon>
        <taxon>Pseudomonadota</taxon>
        <taxon>Gammaproteobacteria</taxon>
        <taxon>Oceanospirillales</taxon>
        <taxon>Balneatrichaceae</taxon>
        <taxon>Pokkaliibacter</taxon>
    </lineage>
</organism>
<evidence type="ECO:0000313" key="5">
    <source>
        <dbReference type="EMBL" id="PXF29609.1"/>
    </source>
</evidence>
<keyword evidence="3" id="KW-0732">Signal</keyword>
<dbReference type="Proteomes" id="UP000248090">
    <property type="component" value="Unassembled WGS sequence"/>
</dbReference>
<comment type="caution">
    <text evidence="5">The sequence shown here is derived from an EMBL/GenBank/DDBJ whole genome shotgun (WGS) entry which is preliminary data.</text>
</comment>
<evidence type="ECO:0000256" key="3">
    <source>
        <dbReference type="ARBA" id="ARBA00022729"/>
    </source>
</evidence>
<evidence type="ECO:0000256" key="1">
    <source>
        <dbReference type="ARBA" id="ARBA00004196"/>
    </source>
</evidence>
<dbReference type="SUPFAM" id="SSF53822">
    <property type="entry name" value="Periplasmic binding protein-like I"/>
    <property type="match status" value="1"/>
</dbReference>
<comment type="similarity">
    <text evidence="2">Belongs to the bacterial solute-binding protein 2 family.</text>
</comment>
<reference evidence="5 6" key="1">
    <citation type="submission" date="2015-03" db="EMBL/GenBank/DDBJ databases">
        <authorList>
            <person name="Krishnan R."/>
            <person name="Midha S."/>
            <person name="Patil P.B."/>
            <person name="Rameshkumar N."/>
        </authorList>
    </citation>
    <scope>NUCLEOTIDE SEQUENCE [LARGE SCALE GENOMIC DNA]</scope>
    <source>
        <strain evidence="5 6">L1E11</strain>
    </source>
</reference>
<dbReference type="Gene3D" id="3.40.50.2300">
    <property type="match status" value="2"/>
</dbReference>
<evidence type="ECO:0000256" key="2">
    <source>
        <dbReference type="ARBA" id="ARBA00007639"/>
    </source>
</evidence>
<gene>
    <name evidence="5" type="ORF">WH50_19980</name>
</gene>
<dbReference type="InterPro" id="IPR028082">
    <property type="entry name" value="Peripla_BP_I"/>
</dbReference>
<dbReference type="PANTHER" id="PTHR46847:SF1">
    <property type="entry name" value="D-ALLOSE-BINDING PERIPLASMIC PROTEIN-RELATED"/>
    <property type="match status" value="1"/>
</dbReference>
<evidence type="ECO:0000313" key="6">
    <source>
        <dbReference type="Proteomes" id="UP000248090"/>
    </source>
</evidence>
<name>A0ABX5LTY3_9GAMM</name>
<keyword evidence="6" id="KW-1185">Reference proteome</keyword>
<proteinExistence type="inferred from homology"/>
<dbReference type="InterPro" id="IPR025997">
    <property type="entry name" value="SBP_2_dom"/>
</dbReference>
<dbReference type="EMBL" id="LAPT01000106">
    <property type="protein sequence ID" value="PXF29609.1"/>
    <property type="molecule type" value="Genomic_DNA"/>
</dbReference>